<reference evidence="2" key="1">
    <citation type="submission" date="2020-06" db="EMBL/GenBank/DDBJ databases">
        <authorList>
            <person name="Li T."/>
            <person name="Hu X."/>
            <person name="Zhang T."/>
            <person name="Song X."/>
            <person name="Zhang H."/>
            <person name="Dai N."/>
            <person name="Sheng W."/>
            <person name="Hou X."/>
            <person name="Wei L."/>
        </authorList>
    </citation>
    <scope>NUCLEOTIDE SEQUENCE</scope>
    <source>
        <strain evidence="2">KEN1</strain>
        <tissue evidence="2">Leaf</tissue>
    </source>
</reference>
<dbReference type="Pfam" id="PF13966">
    <property type="entry name" value="zf-RVT"/>
    <property type="match status" value="1"/>
</dbReference>
<reference evidence="2" key="2">
    <citation type="journal article" date="2024" name="Plant">
        <title>Genomic evolution and insights into agronomic trait innovations of Sesamum species.</title>
        <authorList>
            <person name="Miao H."/>
            <person name="Wang L."/>
            <person name="Qu L."/>
            <person name="Liu H."/>
            <person name="Sun Y."/>
            <person name="Le M."/>
            <person name="Wang Q."/>
            <person name="Wei S."/>
            <person name="Zheng Y."/>
            <person name="Lin W."/>
            <person name="Duan Y."/>
            <person name="Cao H."/>
            <person name="Xiong S."/>
            <person name="Wang X."/>
            <person name="Wei L."/>
            <person name="Li C."/>
            <person name="Ma Q."/>
            <person name="Ju M."/>
            <person name="Zhao R."/>
            <person name="Li G."/>
            <person name="Mu C."/>
            <person name="Tian Q."/>
            <person name="Mei H."/>
            <person name="Zhang T."/>
            <person name="Gao T."/>
            <person name="Zhang H."/>
        </authorList>
    </citation>
    <scope>NUCLEOTIDE SEQUENCE</scope>
    <source>
        <strain evidence="2">KEN1</strain>
    </source>
</reference>
<protein>
    <recommendedName>
        <fullName evidence="1">Reverse transcriptase zinc-binding domain-containing protein</fullName>
    </recommendedName>
</protein>
<dbReference type="PANTHER" id="PTHR33116">
    <property type="entry name" value="REVERSE TRANSCRIPTASE ZINC-BINDING DOMAIN-CONTAINING PROTEIN-RELATED-RELATED"/>
    <property type="match status" value="1"/>
</dbReference>
<dbReference type="AlphaFoldDB" id="A0AAW2WAN9"/>
<feature type="domain" description="Reverse transcriptase zinc-binding" evidence="1">
    <location>
        <begin position="54"/>
        <end position="107"/>
    </location>
</feature>
<sequence>MIFDYGMTHGTRPSPLFYVFPWGRGIPVSPSRPCCVRSFRMRLGVGRLPGPCKIPRHQFILWIAILGRLSTLDKPWLHHLGGSCVLCQDGTLESHDHLFFMCRFTRNFLKEIRRVVRFYWPNRAWEDDIQWASIRWRGKHIVNASYRALLASFVYHLWQERNRRIFQHTTSTYSAVSHCIISDIR</sequence>
<organism evidence="2">
    <name type="scientific">Sesamum latifolium</name>
    <dbReference type="NCBI Taxonomy" id="2727402"/>
    <lineage>
        <taxon>Eukaryota</taxon>
        <taxon>Viridiplantae</taxon>
        <taxon>Streptophyta</taxon>
        <taxon>Embryophyta</taxon>
        <taxon>Tracheophyta</taxon>
        <taxon>Spermatophyta</taxon>
        <taxon>Magnoliopsida</taxon>
        <taxon>eudicotyledons</taxon>
        <taxon>Gunneridae</taxon>
        <taxon>Pentapetalae</taxon>
        <taxon>asterids</taxon>
        <taxon>lamiids</taxon>
        <taxon>Lamiales</taxon>
        <taxon>Pedaliaceae</taxon>
        <taxon>Sesamum</taxon>
    </lineage>
</organism>
<dbReference type="PANTHER" id="PTHR33116:SF66">
    <property type="entry name" value="REVERSE TRANSCRIPTASE ZINC-BINDING DOMAIN-CONTAINING PROTEIN"/>
    <property type="match status" value="1"/>
</dbReference>
<dbReference type="EMBL" id="JACGWN010000008">
    <property type="protein sequence ID" value="KAL0438320.1"/>
    <property type="molecule type" value="Genomic_DNA"/>
</dbReference>
<dbReference type="InterPro" id="IPR026960">
    <property type="entry name" value="RVT-Znf"/>
</dbReference>
<comment type="caution">
    <text evidence="2">The sequence shown here is derived from an EMBL/GenBank/DDBJ whole genome shotgun (WGS) entry which is preliminary data.</text>
</comment>
<evidence type="ECO:0000259" key="1">
    <source>
        <dbReference type="Pfam" id="PF13966"/>
    </source>
</evidence>
<evidence type="ECO:0000313" key="2">
    <source>
        <dbReference type="EMBL" id="KAL0438320.1"/>
    </source>
</evidence>
<name>A0AAW2WAN9_9LAMI</name>
<gene>
    <name evidence="2" type="ORF">Slati_2315000</name>
</gene>
<accession>A0AAW2WAN9</accession>
<proteinExistence type="predicted"/>